<dbReference type="InterPro" id="IPR008334">
    <property type="entry name" value="5'-Nucleotdase_C"/>
</dbReference>
<feature type="region of interest" description="Disordered" evidence="8">
    <location>
        <begin position="2753"/>
        <end position="2786"/>
    </location>
</feature>
<dbReference type="Pfam" id="PF18884">
    <property type="entry name" value="TSP3_bac"/>
    <property type="match status" value="2"/>
</dbReference>
<dbReference type="Proteomes" id="UP000190774">
    <property type="component" value="Unassembled WGS sequence"/>
</dbReference>
<dbReference type="Gene3D" id="3.60.21.10">
    <property type="match status" value="1"/>
</dbReference>
<dbReference type="STRING" id="48467.SAMN02745166_01244"/>
<dbReference type="SUPFAM" id="SSF56300">
    <property type="entry name" value="Metallo-dependent phosphatases"/>
    <property type="match status" value="1"/>
</dbReference>
<organism evidence="12 13">
    <name type="scientific">Prosthecobacter debontii</name>
    <dbReference type="NCBI Taxonomy" id="48467"/>
    <lineage>
        <taxon>Bacteria</taxon>
        <taxon>Pseudomonadati</taxon>
        <taxon>Verrucomicrobiota</taxon>
        <taxon>Verrucomicrobiia</taxon>
        <taxon>Verrucomicrobiales</taxon>
        <taxon>Verrucomicrobiaceae</taxon>
        <taxon>Prosthecobacter</taxon>
    </lineage>
</organism>
<dbReference type="PROSITE" id="PS51841">
    <property type="entry name" value="LTD"/>
    <property type="match status" value="5"/>
</dbReference>
<dbReference type="SUPFAM" id="SSF141072">
    <property type="entry name" value="CalX-like"/>
    <property type="match status" value="2"/>
</dbReference>
<dbReference type="EMBL" id="FUYE01000003">
    <property type="protein sequence ID" value="SKA86079.1"/>
    <property type="molecule type" value="Genomic_DNA"/>
</dbReference>
<dbReference type="GO" id="GO:0005509">
    <property type="term" value="F:calcium ion binding"/>
    <property type="evidence" value="ECO:0007669"/>
    <property type="project" value="InterPro"/>
</dbReference>
<dbReference type="InterPro" id="IPR029052">
    <property type="entry name" value="Metallo-depent_PP-like"/>
</dbReference>
<evidence type="ECO:0000259" key="11">
    <source>
        <dbReference type="PROSITE" id="PS51841"/>
    </source>
</evidence>
<dbReference type="Gene3D" id="2.130.10.10">
    <property type="entry name" value="YVTN repeat-like/Quinoprotein amine dehydrogenase"/>
    <property type="match status" value="1"/>
</dbReference>
<reference evidence="13" key="1">
    <citation type="submission" date="2017-02" db="EMBL/GenBank/DDBJ databases">
        <authorList>
            <person name="Varghese N."/>
            <person name="Submissions S."/>
        </authorList>
    </citation>
    <scope>NUCLEOTIDE SEQUENCE [LARGE SCALE GENOMIC DNA]</scope>
    <source>
        <strain evidence="13">ATCC 700200</strain>
    </source>
</reference>
<evidence type="ECO:0000256" key="7">
    <source>
        <dbReference type="ARBA" id="ARBA00023136"/>
    </source>
</evidence>
<dbReference type="InterPro" id="IPR052956">
    <property type="entry name" value="Mesenchyme-surface_protein"/>
</dbReference>
<dbReference type="RefSeq" id="WP_078812441.1">
    <property type="nucleotide sequence ID" value="NZ_FUYE01000003.1"/>
</dbReference>
<feature type="domain" description="Cadherin" evidence="10">
    <location>
        <begin position="533"/>
        <end position="630"/>
    </location>
</feature>
<dbReference type="GO" id="GO:0005886">
    <property type="term" value="C:plasma membrane"/>
    <property type="evidence" value="ECO:0007669"/>
    <property type="project" value="UniProtKB-SubCell"/>
</dbReference>
<keyword evidence="13" id="KW-1185">Reference proteome</keyword>
<feature type="domain" description="LTD" evidence="11">
    <location>
        <begin position="1081"/>
        <end position="1213"/>
    </location>
</feature>
<dbReference type="InterPro" id="IPR059100">
    <property type="entry name" value="TSP3_bac"/>
</dbReference>
<dbReference type="Gene3D" id="2.60.40.2030">
    <property type="match status" value="1"/>
</dbReference>
<name>A0A1T4X9C9_9BACT</name>
<dbReference type="PROSITE" id="PS50268">
    <property type="entry name" value="CADHERIN_2"/>
    <property type="match status" value="1"/>
</dbReference>
<dbReference type="InterPro" id="IPR002126">
    <property type="entry name" value="Cadherin-like_dom"/>
</dbReference>
<protein>
    <submittedName>
        <fullName evidence="12">Uncharacterized protein YjiK</fullName>
    </submittedName>
</protein>
<dbReference type="Gene3D" id="3.90.780.10">
    <property type="entry name" value="5'-Nucleotidase, C-terminal domain"/>
    <property type="match status" value="1"/>
</dbReference>
<proteinExistence type="predicted"/>
<keyword evidence="4" id="KW-0964">Secreted</keyword>
<feature type="domain" description="LTD" evidence="11">
    <location>
        <begin position="621"/>
        <end position="759"/>
    </location>
</feature>
<evidence type="ECO:0000313" key="12">
    <source>
        <dbReference type="EMBL" id="SKA86079.1"/>
    </source>
</evidence>
<dbReference type="Pfam" id="PF22494">
    <property type="entry name" value="choice_anch_I"/>
    <property type="match status" value="1"/>
</dbReference>
<dbReference type="InterPro" id="IPR009722">
    <property type="entry name" value="YjiK/CarP"/>
</dbReference>
<dbReference type="CDD" id="cd11304">
    <property type="entry name" value="Cadherin_repeat"/>
    <property type="match status" value="1"/>
</dbReference>
<evidence type="ECO:0000256" key="5">
    <source>
        <dbReference type="ARBA" id="ARBA00022729"/>
    </source>
</evidence>
<keyword evidence="5 9" id="KW-0732">Signal</keyword>
<evidence type="ECO:0000259" key="10">
    <source>
        <dbReference type="PROSITE" id="PS50268"/>
    </source>
</evidence>
<dbReference type="GO" id="GO:0009166">
    <property type="term" value="P:nucleotide catabolic process"/>
    <property type="evidence" value="ECO:0007669"/>
    <property type="project" value="InterPro"/>
</dbReference>
<evidence type="ECO:0000256" key="8">
    <source>
        <dbReference type="SAM" id="MobiDB-lite"/>
    </source>
</evidence>
<feature type="signal peptide" evidence="9">
    <location>
        <begin position="1"/>
        <end position="28"/>
    </location>
</feature>
<dbReference type="InterPro" id="IPR001322">
    <property type="entry name" value="Lamin_tail_dom"/>
</dbReference>
<feature type="compositionally biased region" description="Acidic residues" evidence="8">
    <location>
        <begin position="2777"/>
        <end position="2786"/>
    </location>
</feature>
<evidence type="ECO:0000256" key="2">
    <source>
        <dbReference type="ARBA" id="ARBA00004613"/>
    </source>
</evidence>
<keyword evidence="7" id="KW-0472">Membrane</keyword>
<comment type="subcellular location">
    <subcellularLocation>
        <location evidence="1">Cell membrane</location>
    </subcellularLocation>
    <subcellularLocation>
        <location evidence="2">Secreted</location>
    </subcellularLocation>
</comment>
<dbReference type="SUPFAM" id="SSF55816">
    <property type="entry name" value="5'-nucleotidase (syn. UDP-sugar hydrolase), C-terminal domain"/>
    <property type="match status" value="1"/>
</dbReference>
<dbReference type="Gene3D" id="2.60.40.1260">
    <property type="entry name" value="Lamin Tail domain"/>
    <property type="match status" value="1"/>
</dbReference>
<feature type="chain" id="PRO_5012459384" evidence="9">
    <location>
        <begin position="29"/>
        <end position="3246"/>
    </location>
</feature>
<dbReference type="GO" id="GO:0016787">
    <property type="term" value="F:hydrolase activity"/>
    <property type="evidence" value="ECO:0007669"/>
    <property type="project" value="InterPro"/>
</dbReference>
<feature type="domain" description="LTD" evidence="11">
    <location>
        <begin position="1397"/>
        <end position="1515"/>
    </location>
</feature>
<dbReference type="CDD" id="cd09971">
    <property type="entry name" value="SdiA-regulated"/>
    <property type="match status" value="1"/>
</dbReference>
<keyword evidence="3" id="KW-1003">Cell membrane</keyword>
<feature type="domain" description="LTD" evidence="11">
    <location>
        <begin position="24"/>
        <end position="171"/>
    </location>
</feature>
<evidence type="ECO:0000313" key="13">
    <source>
        <dbReference type="Proteomes" id="UP000190774"/>
    </source>
</evidence>
<dbReference type="SUPFAM" id="SSF75011">
    <property type="entry name" value="3-carboxy-cis,cis-mucoante lactonizing enzyme"/>
    <property type="match status" value="1"/>
</dbReference>
<evidence type="ECO:0000256" key="9">
    <source>
        <dbReference type="SAM" id="SignalP"/>
    </source>
</evidence>
<dbReference type="PANTHER" id="PTHR46928:SF1">
    <property type="entry name" value="MESENCHYME-SPECIFIC CELL SURFACE GLYCOPROTEIN"/>
    <property type="match status" value="1"/>
</dbReference>
<dbReference type="InterPro" id="IPR036907">
    <property type="entry name" value="5'-Nucleotdase_C_sf"/>
</dbReference>
<gene>
    <name evidence="12" type="ORF">SAMN02745166_01244</name>
</gene>
<dbReference type="InterPro" id="IPR015943">
    <property type="entry name" value="WD40/YVTN_repeat-like_dom_sf"/>
</dbReference>
<dbReference type="InterPro" id="IPR055188">
    <property type="entry name" value="Choice_anch_I"/>
</dbReference>
<dbReference type="NCBIfam" id="NF038117">
    <property type="entry name" value="choice_anch_I"/>
    <property type="match status" value="1"/>
</dbReference>
<dbReference type="Pfam" id="PF00932">
    <property type="entry name" value="LTD"/>
    <property type="match status" value="4"/>
</dbReference>
<dbReference type="PANTHER" id="PTHR46928">
    <property type="entry name" value="MESENCHYME-SPECIFIC CELL SURFACE GLYCOPROTEIN"/>
    <property type="match status" value="1"/>
</dbReference>
<sequence>MKRLFKSIPLALCSLALTLGGLASSAQAQLILTEVQSNQSAGAPTGKNDYWELTNFGGTTVDLTGYSWHDSGKNGTTAATYALASGASIGPYESVIFTNTDPAVFRTWWGLPSYVKVFKPTGGLSAPGLGGDDGVSFFDNAGNMLFYFSYASGGFTRENGSSSTGGHAGPSGGAPSSGADFVALVWVPSSGVSSPRYTNATGSNYGSFQAAVGTDLGSPGKVGLPLEVDLSSYIRIGRYDLPEPTRSTPPNGINLLAQEASAVTYNWDTDTLFITADGGTSIVQVTKTGALVDTMTLATGSSPQGTDFYDPEGITYIGNNQFVMSEERDRQLVLFTYAAGTTLSRSGAKTVKIGTFVPNTGTEGLSYDPQTGGFICLKEIDPIGIFQTNVDFEAGTATNGSPTTESSTNLFDPALLGMLDVADVFALSNLPSLNGRAQSGNLLVLSQESASIVNVDRSGNISSRLNIQSDVGNPLTAAAQQHEGITMDRNGLIYVVSENGGGDADHPQLWVYAPSSVPNQAPTAVALNNAVTSLPETTNTGSRVKVADISITDDGLGTNVISLTGADAADFEVVAGALYIKAGTVLDYETKTSYSLTVEVDDASVGTTTPDASVNYTLAITDVEIETPMLPAIIISEVAPWSSGSSPVGADWFELTNTSSSSVDITGWKVDDDSASFASAIALSGITSIAPGESVIFIESSTPTDTASLFLSTWFGGSPPAGLQIGTYSGSGIGLSTGGDQVNVYDGSGVLQSSVTFGSSPTGPFPTFNNAAGLTSARITTMSVVGVNDAFTAANDSDAVGSPGTVGKLFISEVAPWSSGVAPLNADWFEVTNHTAHAIDLTGWKMDDSSESPAAAVALNGVTTIAPGESVIFIETTDLPTAKAAFLNLWFGSNPPAELQVGGYTGSGVGLGTSSDAVNLYDSTNVLRAKVFFGASPSGPELASFDNAIALNNAGISTLSVAGVNGAFVATNNSNLTASPGVAELASPALALMVSVTPGSFSESASNPAATGTVTRTGSTLNDLVVNLASNDDSEAVVPATVTILSGNASATFDVTAVNDNYPDGDKVATITATASGADAGTFDVTVTDDGDASPGYKLLLTEIHSNPTSSGSADYWELTNAGSSTVDLSNWKWTDSARTFASGVTIPNGTSIAAGESIILTAMDAASFRSWWAINESVQVITNVAAPGLGQNDGITLYDNGRNEILFFSYAGGAFTQSSGSPSAGGHAGPSGGGAAAQALVLDPGFGTDTPRYTAATVGTFGAFASSINPADIGSPGNTGLSSAPTDELTLVIAPDTFSESAANPAATGTVTRTGSTTAELVVNLSSSDLTEATVPATVTILAGESSATFEVSAVNDSFPDGDKGVTLTAAAADLSSGIDTVTVTDDGDVITTKLVLTEIQSNQSETTPGDVSDYWELTNFGTEAVDLAGYGWHDSGRSAATAASYVLPGGSTIDAGESVIFTTASPTAFRAWWGLDETVKVFQTIGAPGLGQNDGVSLFESGGNELFFFSYAASGFTREDGNASVGGHAGPSAGGSADSVALIWVPTSGTESPRYTAATGSNYGSFQAAVGTDLGSPGRTVAPPSPTVTQGPLKLARVSTLHLAGAEISAYDAASKRVFVTSSSGLQVVDITNPAVPHLLETLTFTDAPVSLNSSDVTSVDVFNGIVAVAVPNADKTQRGHVVFLNAADSSFISKVQVGYLPDQVTFSPDGRKVLTADEGEYQLGGTDPNPGTVSIIDVSAGFEAPTVATADFTAFDAQAAALKAAGVRIFEESSVLRLPSLDFEPEYVAVSPDSTKAMVTLQEANAVAILDIATATFTDVLPLGEKDFSTLLADFSDRDGPSSSNLINLTTGNPVFGLYMPDSISSFKAGGQTYYVIANEGDDRNDFLTSPTETTTVGNAGYVLDPTVFPNAAELKNTAKMGRLTVSNSPGLRGDTDNDGDVDRILMYGARSFSILDAEGNMIYDSGDDIETTMAAIGAPQFDDARSDNKGPEPEGIEIGVIDGRTYAFVGLERHRTIIIYDVTNPASVTRAGLVSFPDDLNPEGIQFIPAAKSPNGIPMIAVTNESSNTLTFFSVQSANFTLQVLHLADAEAGLLAAETAPHLAALVDAFDDQYDNTLILAGGDNFIPSPFLNAGTDPSLNNVPGIGSTAFARPDIAIHNFIGVEASAIGNHEWDLGTAVFTGAIAPAGAWGGALFPHISLNLDFSGDSAANARFTDIPLDGTTSLIPEAELSNGRIVPTAVIVKGGEKIGIVGVTTQLIESISSPSGTEVKGFPTGTGANGETDNIDLLANQVQPYVNELIAEGVNKIILLSHLQQLSNERSLATKLHGVDIILAAGSNTRLGDADDVAVAFPGHSANFADTYPIITAGTDTKTTLIVNTDNEFTYLGRLGVEFDENGEIILESVTDRVGTNGAYASTAANVAAAWNVSEDDLSTTAFASGTKGAAVKAITDAVQAVINAKDGMVYGYTNVYLEGERNFVRSEETNFGSMSADANAVLLRDRIDSAIPIVSLKNGGGIRAQIGAVSSAGGSSVKLPPPANPAVGKAEGGISQLDIENALRFNNRLMTFETTPQGLKAILEHGVALWPNQGRFPQVGGVAFAWDPDLPANSRVVSIALIDESNKIKVTLYKNGTYNPSAPAVIQMVTLNFLANNGDGYPMKANGSNFRYLLEDGSLGPIIANEELDFTVTPQLPANALGEQKTLADYLTSRHATPATAYNLADTPAFGDFRIQNLNFRMDTVVPFEVAQDSDGDGISDNDELAAGTNPNASDTDGDGISDADEIAFGTHPAAMLRVGDVVSMNLSSLLEDEDHVLALVGKLPGGLVFNATNNTITGKVTGAPGSYALQFMEKDGKVIVGSDALTLNVLAFPAVLLGGYESLLETEEGQPQGLLRMTVSGAGSYSAALEYAGTTRRSTKGSFALTQGSSTAEVELTFKAAKNVPALTATVEIDTQSPLTSGSYEAGAVTGTQRGFRLTAKNANPPVAQKIVTAFDAGEQDGIAYPAGIGWAKGSVSKTGVIKVKGLLGDAQSVTLSVNLSATGQALLWAQPYKNKASYIGGVVTLGNLGQPLNLPQRLPEGLEWFKAADSKELSYPAGFAEPLEVTAKVSRFAPTRTATELATSLGLTNSLMEVEIFGSGLSNAAPNDSPVLPTQFTLDSKFKLTATTTAPVSWTGSVAKADGGFTGTFSLPAGEENLAGKAATTGVLLQDESFEETVGAGLIKVPVAGAKKAFRTAALILEQ</sequence>
<evidence type="ECO:0000256" key="3">
    <source>
        <dbReference type="ARBA" id="ARBA00022475"/>
    </source>
</evidence>
<accession>A0A1T4X9C9</accession>
<evidence type="ECO:0000256" key="6">
    <source>
        <dbReference type="ARBA" id="ARBA00022837"/>
    </source>
</evidence>
<dbReference type="Pfam" id="PF06977">
    <property type="entry name" value="SdiA-regulated"/>
    <property type="match status" value="1"/>
</dbReference>
<feature type="domain" description="LTD" evidence="11">
    <location>
        <begin position="802"/>
        <end position="937"/>
    </location>
</feature>
<dbReference type="Pfam" id="PF02872">
    <property type="entry name" value="5_nucleotid_C"/>
    <property type="match status" value="1"/>
</dbReference>
<feature type="compositionally biased region" description="Acidic residues" evidence="8">
    <location>
        <begin position="2753"/>
        <end position="2765"/>
    </location>
</feature>
<evidence type="ECO:0000256" key="1">
    <source>
        <dbReference type="ARBA" id="ARBA00004236"/>
    </source>
</evidence>
<dbReference type="OrthoDB" id="9801679at2"/>
<dbReference type="InterPro" id="IPR038081">
    <property type="entry name" value="CalX-like_sf"/>
</dbReference>
<dbReference type="InterPro" id="IPR036415">
    <property type="entry name" value="Lamin_tail_dom_sf"/>
</dbReference>
<dbReference type="SUPFAM" id="SSF50956">
    <property type="entry name" value="Thermostable phytase (3-phytase)"/>
    <property type="match status" value="1"/>
</dbReference>
<keyword evidence="6" id="KW-0106">Calcium</keyword>
<evidence type="ECO:0000256" key="4">
    <source>
        <dbReference type="ARBA" id="ARBA00022525"/>
    </source>
</evidence>
<dbReference type="GO" id="GO:0007156">
    <property type="term" value="P:homophilic cell adhesion via plasma membrane adhesion molecules"/>
    <property type="evidence" value="ECO:0007669"/>
    <property type="project" value="InterPro"/>
</dbReference>